<dbReference type="Proteomes" id="UP000240739">
    <property type="component" value="Unassembled WGS sequence"/>
</dbReference>
<evidence type="ECO:0000259" key="3">
    <source>
        <dbReference type="Pfam" id="PF14478"/>
    </source>
</evidence>
<feature type="chain" id="PRO_5015462372" description="Transcobalamin-like C-terminal domain-containing protein" evidence="2">
    <location>
        <begin position="26"/>
        <end position="325"/>
    </location>
</feature>
<dbReference type="AlphaFoldDB" id="A0A2T4UDE9"/>
<evidence type="ECO:0000256" key="2">
    <source>
        <dbReference type="SAM" id="SignalP"/>
    </source>
</evidence>
<proteinExistence type="predicted"/>
<dbReference type="EMBL" id="PYYB01000003">
    <property type="protein sequence ID" value="PTL55505.1"/>
    <property type="molecule type" value="Genomic_DNA"/>
</dbReference>
<feature type="domain" description="Transcobalamin-like C-terminal" evidence="3">
    <location>
        <begin position="63"/>
        <end position="130"/>
    </location>
</feature>
<reference evidence="4 5" key="1">
    <citation type="submission" date="2018-03" db="EMBL/GenBank/DDBJ databases">
        <title>Aquarubrobacter algicola gen. nov., sp. nov., a novel actinobacterium isolated from shallow eutrophic lake during the end of cyanobacterial harmful algal blooms.</title>
        <authorList>
            <person name="Chun S.J."/>
        </authorList>
    </citation>
    <scope>NUCLEOTIDE SEQUENCE [LARGE SCALE GENOMIC DNA]</scope>
    <source>
        <strain evidence="4 5">Seoho-28</strain>
    </source>
</reference>
<dbReference type="Gene3D" id="2.170.130.30">
    <property type="match status" value="1"/>
</dbReference>
<keyword evidence="5" id="KW-1185">Reference proteome</keyword>
<evidence type="ECO:0000313" key="4">
    <source>
        <dbReference type="EMBL" id="PTL55505.1"/>
    </source>
</evidence>
<accession>A0A2T4UDE9</accession>
<dbReference type="PROSITE" id="PS51257">
    <property type="entry name" value="PROKAR_LIPOPROTEIN"/>
    <property type="match status" value="1"/>
</dbReference>
<name>A0A2T4UDE9_9ACTN</name>
<organism evidence="4 5">
    <name type="scientific">Paraconexibacter algicola</name>
    <dbReference type="NCBI Taxonomy" id="2133960"/>
    <lineage>
        <taxon>Bacteria</taxon>
        <taxon>Bacillati</taxon>
        <taxon>Actinomycetota</taxon>
        <taxon>Thermoleophilia</taxon>
        <taxon>Solirubrobacterales</taxon>
        <taxon>Paraconexibacteraceae</taxon>
        <taxon>Paraconexibacter</taxon>
    </lineage>
</organism>
<evidence type="ECO:0000313" key="5">
    <source>
        <dbReference type="Proteomes" id="UP000240739"/>
    </source>
</evidence>
<comment type="caution">
    <text evidence="4">The sequence shown here is derived from an EMBL/GenBank/DDBJ whole genome shotgun (WGS) entry which is preliminary data.</text>
</comment>
<keyword evidence="2" id="KW-0732">Signal</keyword>
<gene>
    <name evidence="4" type="ORF">C7Y72_17800</name>
</gene>
<feature type="compositionally biased region" description="Low complexity" evidence="1">
    <location>
        <begin position="313"/>
        <end position="325"/>
    </location>
</feature>
<dbReference type="Pfam" id="PF14478">
    <property type="entry name" value="DUF4430"/>
    <property type="match status" value="1"/>
</dbReference>
<feature type="region of interest" description="Disordered" evidence="1">
    <location>
        <begin position="305"/>
        <end position="325"/>
    </location>
</feature>
<dbReference type="InterPro" id="IPR027954">
    <property type="entry name" value="Transcobalamin-like_C"/>
</dbReference>
<feature type="signal peptide" evidence="2">
    <location>
        <begin position="1"/>
        <end position="25"/>
    </location>
</feature>
<protein>
    <recommendedName>
        <fullName evidence="3">Transcobalamin-like C-terminal domain-containing protein</fullName>
    </recommendedName>
</protein>
<evidence type="ECO:0000256" key="1">
    <source>
        <dbReference type="SAM" id="MobiDB-lite"/>
    </source>
</evidence>
<sequence length="325" mass="34273">MTVRPRPVRRLAALLALAGASTTLAACGLGAGATPTDTRLTITQDFGTKVLDERDDPQSRGADTVMRLLQRNAKVQTRYGGGFVQSIDGVAGGTRDGRPVDWFFYVNGVLSQEGATSYEVKEGDHVWWDHHDWGLTNDVPAVVGTYPEPFVHGVEGKRLPVRVECVELESTTCDAVRDRLVSLGIVVGKGGLQRSLAAETIRVIVGRYEQIRADKTVRQLEQGPKVSGVYARPAADGRSIAVLDPRGRTTRTLGPGAGLVAAVRVDDAPPVWVLTGTDDTGLRAATSALDPATLARKFAYASGGGAPDGGLGLPEVPTTAAPATP</sequence>